<feature type="region of interest" description="Disordered" evidence="1">
    <location>
        <begin position="14"/>
        <end position="34"/>
    </location>
</feature>
<dbReference type="EMBL" id="HBIP01002901">
    <property type="protein sequence ID" value="CAE0486203.1"/>
    <property type="molecule type" value="Transcribed_RNA"/>
</dbReference>
<proteinExistence type="predicted"/>
<dbReference type="AlphaFoldDB" id="A0A7S3VHM8"/>
<accession>A0A7S3VHM8</accession>
<feature type="compositionally biased region" description="Polar residues" evidence="1">
    <location>
        <begin position="22"/>
        <end position="31"/>
    </location>
</feature>
<evidence type="ECO:0000256" key="1">
    <source>
        <dbReference type="SAM" id="MobiDB-lite"/>
    </source>
</evidence>
<reference evidence="2" key="1">
    <citation type="submission" date="2021-01" db="EMBL/GenBank/DDBJ databases">
        <authorList>
            <person name="Corre E."/>
            <person name="Pelletier E."/>
            <person name="Niang G."/>
            <person name="Scheremetjew M."/>
            <person name="Finn R."/>
            <person name="Kale V."/>
            <person name="Holt S."/>
            <person name="Cochrane G."/>
            <person name="Meng A."/>
            <person name="Brown T."/>
            <person name="Cohen L."/>
        </authorList>
    </citation>
    <scope>NUCLEOTIDE SEQUENCE</scope>
    <source>
        <strain evidence="2">CCMP1320</strain>
    </source>
</reference>
<sequence>MTVSCFATNFCTHTHHTKQPPCASSQQNQTSRPRHVPSGFAAMMMMIVKKVMMEPIMVGKVLCRAGIGAGEALVWYGLSTCILFSLLPQECWVFCHRQF</sequence>
<name>A0A7S3VHM8_DUNTE</name>
<organism evidence="2">
    <name type="scientific">Dunaliella tertiolecta</name>
    <name type="common">Green alga</name>
    <dbReference type="NCBI Taxonomy" id="3047"/>
    <lineage>
        <taxon>Eukaryota</taxon>
        <taxon>Viridiplantae</taxon>
        <taxon>Chlorophyta</taxon>
        <taxon>core chlorophytes</taxon>
        <taxon>Chlorophyceae</taxon>
        <taxon>CS clade</taxon>
        <taxon>Chlamydomonadales</taxon>
        <taxon>Dunaliellaceae</taxon>
        <taxon>Dunaliella</taxon>
    </lineage>
</organism>
<protein>
    <submittedName>
        <fullName evidence="2">Uncharacterized protein</fullName>
    </submittedName>
</protein>
<evidence type="ECO:0000313" key="2">
    <source>
        <dbReference type="EMBL" id="CAE0486203.1"/>
    </source>
</evidence>
<gene>
    <name evidence="2" type="ORF">DTER00134_LOCUS1242</name>
</gene>